<keyword evidence="4" id="KW-0804">Transcription</keyword>
<dbReference type="eggNOG" id="ENOG502QSHQ">
    <property type="taxonomic scope" value="Eukaryota"/>
</dbReference>
<evidence type="ECO:0000256" key="3">
    <source>
        <dbReference type="ARBA" id="ARBA00023125"/>
    </source>
</evidence>
<keyword evidence="8" id="KW-1185">Reference proteome</keyword>
<dbReference type="CDD" id="cd10017">
    <property type="entry name" value="B3_DNA"/>
    <property type="match status" value="1"/>
</dbReference>
<reference evidence="8" key="1">
    <citation type="journal article" date="2013" name="Science">
        <title>The Amborella genome and the evolution of flowering plants.</title>
        <authorList>
            <consortium name="Amborella Genome Project"/>
        </authorList>
    </citation>
    <scope>NUCLEOTIDE SEQUENCE [LARGE SCALE GENOMIC DNA]</scope>
</reference>
<keyword evidence="2" id="KW-0805">Transcription regulation</keyword>
<dbReference type="SUPFAM" id="SSF101936">
    <property type="entry name" value="DNA-binding pseudobarrel domain"/>
    <property type="match status" value="1"/>
</dbReference>
<name>W1NPW3_AMBTC</name>
<evidence type="ECO:0000313" key="8">
    <source>
        <dbReference type="Proteomes" id="UP000017836"/>
    </source>
</evidence>
<evidence type="ECO:0000256" key="5">
    <source>
        <dbReference type="ARBA" id="ARBA00023242"/>
    </source>
</evidence>
<evidence type="ECO:0000313" key="7">
    <source>
        <dbReference type="EMBL" id="ERM98946.1"/>
    </source>
</evidence>
<accession>W1NPW3</accession>
<keyword evidence="5" id="KW-0539">Nucleus</keyword>
<dbReference type="KEGG" id="atr:18426971"/>
<dbReference type="EMBL" id="KI395136">
    <property type="protein sequence ID" value="ERM98946.1"/>
    <property type="molecule type" value="Genomic_DNA"/>
</dbReference>
<comment type="subcellular location">
    <subcellularLocation>
        <location evidence="1">Nucleus</location>
    </subcellularLocation>
</comment>
<evidence type="ECO:0000259" key="6">
    <source>
        <dbReference type="PROSITE" id="PS50863"/>
    </source>
</evidence>
<dbReference type="HOGENOM" id="CLU_038898_3_3_1"/>
<dbReference type="PANTHER" id="PTHR31140">
    <property type="entry name" value="B3 DOMAIN-CONTAINING TRANSCRIPTION FACTOR ABI3"/>
    <property type="match status" value="1"/>
</dbReference>
<dbReference type="OrthoDB" id="2020802at2759"/>
<dbReference type="AlphaFoldDB" id="W1NPW3"/>
<protein>
    <recommendedName>
        <fullName evidence="6">TF-B3 domain-containing protein</fullName>
    </recommendedName>
</protein>
<organism evidence="7 8">
    <name type="scientific">Amborella trichopoda</name>
    <dbReference type="NCBI Taxonomy" id="13333"/>
    <lineage>
        <taxon>Eukaryota</taxon>
        <taxon>Viridiplantae</taxon>
        <taxon>Streptophyta</taxon>
        <taxon>Embryophyta</taxon>
        <taxon>Tracheophyta</taxon>
        <taxon>Spermatophyta</taxon>
        <taxon>Magnoliopsida</taxon>
        <taxon>Amborellales</taxon>
        <taxon>Amborellaceae</taxon>
        <taxon>Amborella</taxon>
    </lineage>
</organism>
<dbReference type="GO" id="GO:0003700">
    <property type="term" value="F:DNA-binding transcription factor activity"/>
    <property type="evidence" value="ECO:0007669"/>
    <property type="project" value="InterPro"/>
</dbReference>
<keyword evidence="3" id="KW-0238">DNA-binding</keyword>
<dbReference type="GO" id="GO:0003677">
    <property type="term" value="F:DNA binding"/>
    <property type="evidence" value="ECO:0007669"/>
    <property type="project" value="UniProtKB-KW"/>
</dbReference>
<dbReference type="SMART" id="SM01019">
    <property type="entry name" value="B3"/>
    <property type="match status" value="1"/>
</dbReference>
<dbReference type="Pfam" id="PF02362">
    <property type="entry name" value="B3"/>
    <property type="match status" value="1"/>
</dbReference>
<sequence length="242" mass="27305">MEEEREHMFDKPLTPSDVGKLNRLVIPKQHAEKYFPLDQTSNEKGLLLGFEDNSGKPWRFRYSYWNSSQSYVLTKGWSRFVKEKQLCAGDIVSFSRHSGKLFIAFKHRANLSPQIPLWHRNLNNIHATSSINGADSIDNGGVGYNYNGVLWCSRPNGSLYYVRVPSHGGEMSSGNGVKRVRLFGVDLECPEVEETDSVGVTGAWPAPQLFSNVGLVPRAPLEREREQTISFDLEQMPGSQWG</sequence>
<evidence type="ECO:0000256" key="1">
    <source>
        <dbReference type="ARBA" id="ARBA00004123"/>
    </source>
</evidence>
<dbReference type="PROSITE" id="PS50863">
    <property type="entry name" value="B3"/>
    <property type="match status" value="1"/>
</dbReference>
<dbReference type="GO" id="GO:0005634">
    <property type="term" value="C:nucleus"/>
    <property type="evidence" value="ECO:0007669"/>
    <property type="project" value="UniProtKB-SubCell"/>
</dbReference>
<dbReference type="Proteomes" id="UP000017836">
    <property type="component" value="Unassembled WGS sequence"/>
</dbReference>
<dbReference type="Gene3D" id="2.40.330.10">
    <property type="entry name" value="DNA-binding pseudobarrel domain"/>
    <property type="match status" value="1"/>
</dbReference>
<gene>
    <name evidence="7" type="ORF">AMTR_s00114p00142630</name>
</gene>
<dbReference type="InterPro" id="IPR003340">
    <property type="entry name" value="B3_DNA-bd"/>
</dbReference>
<feature type="domain" description="TF-B3" evidence="6">
    <location>
        <begin position="9"/>
        <end position="109"/>
    </location>
</feature>
<proteinExistence type="predicted"/>
<evidence type="ECO:0000256" key="2">
    <source>
        <dbReference type="ARBA" id="ARBA00023015"/>
    </source>
</evidence>
<dbReference type="InterPro" id="IPR044800">
    <property type="entry name" value="LEC2-like"/>
</dbReference>
<dbReference type="InterPro" id="IPR015300">
    <property type="entry name" value="DNA-bd_pseudobarrel_sf"/>
</dbReference>
<dbReference type="Gramene" id="ERM98946">
    <property type="protein sequence ID" value="ERM98946"/>
    <property type="gene ID" value="AMTR_s00114p00142630"/>
</dbReference>
<evidence type="ECO:0000256" key="4">
    <source>
        <dbReference type="ARBA" id="ARBA00023163"/>
    </source>
</evidence>
<dbReference type="PANTHER" id="PTHR31140:SF123">
    <property type="entry name" value="B3 DOMAIN-CONTAINING TRANSCRIPTION FACTOR NGA1"/>
    <property type="match status" value="1"/>
</dbReference>